<dbReference type="AlphaFoldDB" id="A0A834YY35"/>
<comment type="caution">
    <text evidence="1">The sequence shown here is derived from an EMBL/GenBank/DDBJ whole genome shotgun (WGS) entry which is preliminary data.</text>
</comment>
<dbReference type="InterPro" id="IPR027267">
    <property type="entry name" value="AH/BAR_dom_sf"/>
</dbReference>
<dbReference type="PANTHER" id="PTHR10555:SF170">
    <property type="entry name" value="FI18122P1"/>
    <property type="match status" value="1"/>
</dbReference>
<dbReference type="OrthoDB" id="1696489at2759"/>
<keyword evidence="2" id="KW-1185">Reference proteome</keyword>
<protein>
    <submittedName>
        <fullName evidence="1">Uncharacterized protein</fullName>
    </submittedName>
</protein>
<dbReference type="GO" id="GO:0005768">
    <property type="term" value="C:endosome"/>
    <property type="evidence" value="ECO:0007669"/>
    <property type="project" value="TreeGrafter"/>
</dbReference>
<dbReference type="OMA" id="LELYNMA"/>
<dbReference type="EMBL" id="JABCRI010000011">
    <property type="protein sequence ID" value="KAF8397934.1"/>
    <property type="molecule type" value="Genomic_DNA"/>
</dbReference>
<sequence length="107" mass="12043">MFVYLSVSTELGQSLSDFGKAVKILGACAENSLGKAFSELGTKSEMLSIKLQNEAHNLLMNFEEPLKDYVRAVRLLSGEPLRCAFLELYNMAEDKNIWFTLQIDAFE</sequence>
<accession>A0A834YY35</accession>
<evidence type="ECO:0000313" key="2">
    <source>
        <dbReference type="Proteomes" id="UP000655225"/>
    </source>
</evidence>
<name>A0A834YY35_TETSI</name>
<dbReference type="Gene3D" id="1.20.1270.60">
    <property type="entry name" value="Arfaptin homology (AH) domain/BAR domain"/>
    <property type="match status" value="1"/>
</dbReference>
<organism evidence="1 2">
    <name type="scientific">Tetracentron sinense</name>
    <name type="common">Spur-leaf</name>
    <dbReference type="NCBI Taxonomy" id="13715"/>
    <lineage>
        <taxon>Eukaryota</taxon>
        <taxon>Viridiplantae</taxon>
        <taxon>Streptophyta</taxon>
        <taxon>Embryophyta</taxon>
        <taxon>Tracheophyta</taxon>
        <taxon>Spermatophyta</taxon>
        <taxon>Magnoliopsida</taxon>
        <taxon>Trochodendrales</taxon>
        <taxon>Trochodendraceae</taxon>
        <taxon>Tetracentron</taxon>
    </lineage>
</organism>
<dbReference type="GO" id="GO:0035091">
    <property type="term" value="F:phosphatidylinositol binding"/>
    <property type="evidence" value="ECO:0007669"/>
    <property type="project" value="TreeGrafter"/>
</dbReference>
<proteinExistence type="predicted"/>
<reference evidence="1 2" key="1">
    <citation type="submission" date="2020-04" db="EMBL/GenBank/DDBJ databases">
        <title>Plant Genome Project.</title>
        <authorList>
            <person name="Zhang R.-G."/>
        </authorList>
    </citation>
    <scope>NUCLEOTIDE SEQUENCE [LARGE SCALE GENOMIC DNA]</scope>
    <source>
        <strain evidence="1">YNK0</strain>
        <tissue evidence="1">Leaf</tissue>
    </source>
</reference>
<evidence type="ECO:0000313" key="1">
    <source>
        <dbReference type="EMBL" id="KAF8397934.1"/>
    </source>
</evidence>
<dbReference type="PANTHER" id="PTHR10555">
    <property type="entry name" value="SORTING NEXIN"/>
    <property type="match status" value="1"/>
</dbReference>
<gene>
    <name evidence="1" type="ORF">HHK36_016860</name>
</gene>
<dbReference type="Proteomes" id="UP000655225">
    <property type="component" value="Unassembled WGS sequence"/>
</dbReference>